<dbReference type="GO" id="GO:0009279">
    <property type="term" value="C:cell outer membrane"/>
    <property type="evidence" value="ECO:0007669"/>
    <property type="project" value="InterPro"/>
</dbReference>
<evidence type="ECO:0000313" key="5">
    <source>
        <dbReference type="Proteomes" id="UP000078225"/>
    </source>
</evidence>
<dbReference type="CDD" id="cd07534">
    <property type="entry name" value="HAD_CAP"/>
    <property type="match status" value="1"/>
</dbReference>
<keyword evidence="4" id="KW-0449">Lipoprotein</keyword>
<dbReference type="PANTHER" id="PTHR31284:SF10">
    <property type="entry name" value="ACID PHOSPHATASE-LIKE PROTEIN"/>
    <property type="match status" value="1"/>
</dbReference>
<dbReference type="InterPro" id="IPR023214">
    <property type="entry name" value="HAD_sf"/>
</dbReference>
<dbReference type="EMBL" id="LYRP01000001">
    <property type="protein sequence ID" value="OAT78718.1"/>
    <property type="molecule type" value="Genomic_DNA"/>
</dbReference>
<dbReference type="PANTHER" id="PTHR31284">
    <property type="entry name" value="ACID PHOSPHATASE-LIKE PROTEIN"/>
    <property type="match status" value="1"/>
</dbReference>
<organism evidence="4 5">
    <name type="scientific">Mangrovibacter phragmitis</name>
    <dbReference type="NCBI Taxonomy" id="1691903"/>
    <lineage>
        <taxon>Bacteria</taxon>
        <taxon>Pseudomonadati</taxon>
        <taxon>Pseudomonadota</taxon>
        <taxon>Gammaproteobacteria</taxon>
        <taxon>Enterobacterales</taxon>
        <taxon>Enterobacteriaceae</taxon>
        <taxon>Mangrovibacter</taxon>
    </lineage>
</organism>
<keyword evidence="5" id="KW-1185">Reference proteome</keyword>
<feature type="signal peptide" evidence="3">
    <location>
        <begin position="1"/>
        <end position="26"/>
    </location>
</feature>
<dbReference type="RefSeq" id="WP_064594539.1">
    <property type="nucleotide sequence ID" value="NZ_JBDJAE010000001.1"/>
</dbReference>
<evidence type="ECO:0000256" key="3">
    <source>
        <dbReference type="SAM" id="SignalP"/>
    </source>
</evidence>
<reference evidence="5" key="1">
    <citation type="submission" date="2016-05" db="EMBL/GenBank/DDBJ databases">
        <authorList>
            <person name="Behera P."/>
            <person name="Vaishampayan P."/>
            <person name="Singh N."/>
            <person name="Raina V."/>
            <person name="Suar M."/>
            <person name="Pattnaik A."/>
            <person name="Rastogi G."/>
        </authorList>
    </citation>
    <scope>NUCLEOTIDE SEQUENCE [LARGE SCALE GENOMIC DNA]</scope>
    <source>
        <strain evidence="5">MP23</strain>
    </source>
</reference>
<dbReference type="GO" id="GO:0046872">
    <property type="term" value="F:metal ion binding"/>
    <property type="evidence" value="ECO:0007669"/>
    <property type="project" value="UniProtKB-KW"/>
</dbReference>
<dbReference type="NCBIfam" id="TIGR01533">
    <property type="entry name" value="lipo_e_P4"/>
    <property type="match status" value="1"/>
</dbReference>
<dbReference type="SUPFAM" id="SSF56784">
    <property type="entry name" value="HAD-like"/>
    <property type="match status" value="1"/>
</dbReference>
<dbReference type="SFLD" id="SFLDS00003">
    <property type="entry name" value="Haloacid_Dehalogenase"/>
    <property type="match status" value="1"/>
</dbReference>
<dbReference type="STRING" id="1691903.A9B99_03135"/>
<accession>A0A1B7L8N9</accession>
<dbReference type="SFLD" id="SFLDG01125">
    <property type="entry name" value="C1.1:_Acid_Phosphatase_Like"/>
    <property type="match status" value="1"/>
</dbReference>
<feature type="chain" id="PRO_5008596781" evidence="3">
    <location>
        <begin position="27"/>
        <end position="283"/>
    </location>
</feature>
<dbReference type="PIRSF" id="PIRSF019271">
    <property type="entry name" value="Acid_Ptase_C"/>
    <property type="match status" value="1"/>
</dbReference>
<gene>
    <name evidence="4" type="ORF">A9B99_03135</name>
</gene>
<proteinExistence type="predicted"/>
<dbReference type="Proteomes" id="UP000078225">
    <property type="component" value="Unassembled WGS sequence"/>
</dbReference>
<dbReference type="AlphaFoldDB" id="A0A1B7L8N9"/>
<dbReference type="InterPro" id="IPR006423">
    <property type="entry name" value="Lipo_e_P4"/>
</dbReference>
<keyword evidence="2 3" id="KW-0732">Signal</keyword>
<protein>
    <submittedName>
        <fullName evidence="4">5'-nucleotidase, lipoprotein e(P4) family</fullName>
    </submittedName>
</protein>
<dbReference type="InterPro" id="IPR036412">
    <property type="entry name" value="HAD-like_sf"/>
</dbReference>
<dbReference type="PROSITE" id="PS51257">
    <property type="entry name" value="PROKAR_LIPOPROTEIN"/>
    <property type="match status" value="1"/>
</dbReference>
<dbReference type="InterPro" id="IPR005519">
    <property type="entry name" value="Acid_phosphat_B-like"/>
</dbReference>
<dbReference type="OrthoDB" id="395856at2"/>
<name>A0A1B7L8N9_9ENTR</name>
<evidence type="ECO:0000256" key="2">
    <source>
        <dbReference type="ARBA" id="ARBA00022729"/>
    </source>
</evidence>
<evidence type="ECO:0000313" key="4">
    <source>
        <dbReference type="EMBL" id="OAT78718.1"/>
    </source>
</evidence>
<keyword evidence="1" id="KW-0479">Metal-binding</keyword>
<dbReference type="Pfam" id="PF03767">
    <property type="entry name" value="Acid_phosphat_B"/>
    <property type="match status" value="1"/>
</dbReference>
<comment type="caution">
    <text evidence="4">The sequence shown here is derived from an EMBL/GenBank/DDBJ whole genome shotgun (WGS) entry which is preliminary data.</text>
</comment>
<sequence>MKKPILQGIGAAIILALAGCAAPQQGAQQQSTQSQQSMQQQAQQQLAGQSVLAVNWFQQSGEYQALAWQAFNSARLAFDASAHKVKGRRAVIVDLDETMLDNSAYSAWQAKHGQPFSDKTWSAWTQAKQAVAVPGAVQFARYVNSHGGTMFYISNRDAKDSAATKANLEALGFPGVNEKTLLLKTDSSNKQARFDSVKASGYHVVLYIGDNLNDFGAATYHKDNAARRQFVSDNHARFGTELIVLPNPLYGDWESGMAPGYFKLTPEQKLQVRENNLRAWSGQ</sequence>
<dbReference type="Gene3D" id="3.40.50.1000">
    <property type="entry name" value="HAD superfamily/HAD-like"/>
    <property type="match status" value="1"/>
</dbReference>
<evidence type="ECO:0000256" key="1">
    <source>
        <dbReference type="ARBA" id="ARBA00022723"/>
    </source>
</evidence>